<feature type="compositionally biased region" description="Basic and acidic residues" evidence="1">
    <location>
        <begin position="169"/>
        <end position="185"/>
    </location>
</feature>
<feature type="compositionally biased region" description="Basic and acidic residues" evidence="1">
    <location>
        <begin position="280"/>
        <end position="301"/>
    </location>
</feature>
<keyword evidence="4" id="KW-1185">Reference proteome</keyword>
<dbReference type="GO" id="GO:0016301">
    <property type="term" value="F:kinase activity"/>
    <property type="evidence" value="ECO:0007669"/>
    <property type="project" value="UniProtKB-KW"/>
</dbReference>
<feature type="region of interest" description="Disordered" evidence="1">
    <location>
        <begin position="88"/>
        <end position="301"/>
    </location>
</feature>
<protein>
    <submittedName>
        <fullName evidence="3">Kinase phosphorylation protein-domain-containing protein</fullName>
    </submittedName>
</protein>
<dbReference type="EMBL" id="VDMD01000006">
    <property type="protein sequence ID" value="TRM64937.1"/>
    <property type="molecule type" value="Genomic_DNA"/>
</dbReference>
<sequence length="301" mass="34605">MFEPIRGGTRGGQAEFKWTDVSADKDREHYLGHSINAPTGRWQKGKDVHWYSREKEQAEEDRLAEIRRIKEAEAEALAVALGFAPTKPIDATAKTPGGPAVSGTNALPIGAKRDVDAAKRDPLPIGAKPEADAAADGEPIPGAGPAAVAAMNDMQRALAKEEKRRRKAERKEAKAERRAAKEERRAGRHRHRDDDEDIHHREQSHHRERSHRGWGEDEELDRRSEDRHHHDRRHDEAGHRRHPRSRSPPPRRRSASPRRRSDRTPPRRRTDDEGPTGYGERAREQERERDRRRWEMSNRDR</sequence>
<name>A0A550CJI8_9AGAR</name>
<feature type="region of interest" description="Disordered" evidence="1">
    <location>
        <begin position="1"/>
        <end position="20"/>
    </location>
</feature>
<feature type="domain" description="Multiple myeloma tumor-associated protein 2-like N-terminal" evidence="2">
    <location>
        <begin position="8"/>
        <end position="82"/>
    </location>
</feature>
<dbReference type="InterPro" id="IPR019315">
    <property type="entry name" value="MMTA2_N"/>
</dbReference>
<evidence type="ECO:0000256" key="1">
    <source>
        <dbReference type="SAM" id="MobiDB-lite"/>
    </source>
</evidence>
<keyword evidence="3" id="KW-0418">Kinase</keyword>
<dbReference type="InterPro" id="IPR039207">
    <property type="entry name" value="MMTAG2-like"/>
</dbReference>
<proteinExistence type="predicted"/>
<feature type="compositionally biased region" description="Low complexity" evidence="1">
    <location>
        <begin position="124"/>
        <end position="150"/>
    </location>
</feature>
<evidence type="ECO:0000259" key="2">
    <source>
        <dbReference type="Pfam" id="PF10159"/>
    </source>
</evidence>
<feature type="compositionally biased region" description="Basic residues" evidence="1">
    <location>
        <begin position="239"/>
        <end position="261"/>
    </location>
</feature>
<gene>
    <name evidence="3" type="ORF">BD626DRAFT_547241</name>
</gene>
<accession>A0A550CJI8</accession>
<reference evidence="3 4" key="1">
    <citation type="journal article" date="2019" name="New Phytol.">
        <title>Comparative genomics reveals unique wood-decay strategies and fruiting body development in the Schizophyllaceae.</title>
        <authorList>
            <person name="Almasi E."/>
            <person name="Sahu N."/>
            <person name="Krizsan K."/>
            <person name="Balint B."/>
            <person name="Kovacs G.M."/>
            <person name="Kiss B."/>
            <person name="Cseklye J."/>
            <person name="Drula E."/>
            <person name="Henrissat B."/>
            <person name="Nagy I."/>
            <person name="Chovatia M."/>
            <person name="Adam C."/>
            <person name="LaButti K."/>
            <person name="Lipzen A."/>
            <person name="Riley R."/>
            <person name="Grigoriev I.V."/>
            <person name="Nagy L.G."/>
        </authorList>
    </citation>
    <scope>NUCLEOTIDE SEQUENCE [LARGE SCALE GENOMIC DNA]</scope>
    <source>
        <strain evidence="3 4">NL-1724</strain>
    </source>
</reference>
<feature type="compositionally biased region" description="Basic and acidic residues" evidence="1">
    <location>
        <begin position="262"/>
        <end position="272"/>
    </location>
</feature>
<feature type="compositionally biased region" description="Basic and acidic residues" evidence="1">
    <location>
        <begin position="211"/>
        <end position="238"/>
    </location>
</feature>
<dbReference type="OrthoDB" id="5390672at2759"/>
<dbReference type="Pfam" id="PF10159">
    <property type="entry name" value="MMtag"/>
    <property type="match status" value="1"/>
</dbReference>
<evidence type="ECO:0000313" key="3">
    <source>
        <dbReference type="EMBL" id="TRM64937.1"/>
    </source>
</evidence>
<keyword evidence="3" id="KW-0808">Transferase</keyword>
<comment type="caution">
    <text evidence="3">The sequence shown here is derived from an EMBL/GenBank/DDBJ whole genome shotgun (WGS) entry which is preliminary data.</text>
</comment>
<dbReference type="PANTHER" id="PTHR14580:SF0">
    <property type="entry name" value="MULTIPLE MYELOMA TUMOR-ASSOCIATED PROTEIN 2"/>
    <property type="match status" value="1"/>
</dbReference>
<dbReference type="PANTHER" id="PTHR14580">
    <property type="entry name" value="MULTIPLE MYELOMA TUMOR-ASSOCIATED PROTEIN 2 FAMILY MEMBER"/>
    <property type="match status" value="1"/>
</dbReference>
<dbReference type="Proteomes" id="UP000320762">
    <property type="component" value="Unassembled WGS sequence"/>
</dbReference>
<dbReference type="AlphaFoldDB" id="A0A550CJI8"/>
<feature type="compositionally biased region" description="Basic and acidic residues" evidence="1">
    <location>
        <begin position="111"/>
        <end position="122"/>
    </location>
</feature>
<evidence type="ECO:0000313" key="4">
    <source>
        <dbReference type="Proteomes" id="UP000320762"/>
    </source>
</evidence>
<organism evidence="3 4">
    <name type="scientific">Schizophyllum amplum</name>
    <dbReference type="NCBI Taxonomy" id="97359"/>
    <lineage>
        <taxon>Eukaryota</taxon>
        <taxon>Fungi</taxon>
        <taxon>Dikarya</taxon>
        <taxon>Basidiomycota</taxon>
        <taxon>Agaricomycotina</taxon>
        <taxon>Agaricomycetes</taxon>
        <taxon>Agaricomycetidae</taxon>
        <taxon>Agaricales</taxon>
        <taxon>Schizophyllaceae</taxon>
        <taxon>Schizophyllum</taxon>
    </lineage>
</organism>